<dbReference type="HOGENOM" id="CLU_2260367_0_0_5"/>
<dbReference type="Proteomes" id="UP000002931">
    <property type="component" value="Unassembled WGS sequence"/>
</dbReference>
<gene>
    <name evidence="1" type="ORF">RB2654_04591</name>
</gene>
<name>A3VKF3_9RHOB</name>
<accession>A3VKF3</accession>
<evidence type="ECO:0000313" key="1">
    <source>
        <dbReference type="EMBL" id="EAQ11277.1"/>
    </source>
</evidence>
<dbReference type="EMBL" id="AAMT01000017">
    <property type="protein sequence ID" value="EAQ11277.1"/>
    <property type="molecule type" value="Genomic_DNA"/>
</dbReference>
<organism evidence="1 2">
    <name type="scientific">Maritimibacter alkaliphilus HTCC2654</name>
    <dbReference type="NCBI Taxonomy" id="314271"/>
    <lineage>
        <taxon>Bacteria</taxon>
        <taxon>Pseudomonadati</taxon>
        <taxon>Pseudomonadota</taxon>
        <taxon>Alphaproteobacteria</taxon>
        <taxon>Rhodobacterales</taxon>
        <taxon>Roseobacteraceae</taxon>
        <taxon>Maritimibacter</taxon>
    </lineage>
</organism>
<dbReference type="AlphaFoldDB" id="A3VKF3"/>
<evidence type="ECO:0000313" key="2">
    <source>
        <dbReference type="Proteomes" id="UP000002931"/>
    </source>
</evidence>
<proteinExistence type="predicted"/>
<protein>
    <submittedName>
        <fullName evidence="1">Uncharacterized protein</fullName>
    </submittedName>
</protein>
<keyword evidence="2" id="KW-1185">Reference proteome</keyword>
<comment type="caution">
    <text evidence="1">The sequence shown here is derived from an EMBL/GenBank/DDBJ whole genome shotgun (WGS) entry which is preliminary data.</text>
</comment>
<reference evidence="1 2" key="1">
    <citation type="journal article" date="2010" name="J. Bacteriol.">
        <title>Genome sequences of Pelagibaca bermudensis HTCC2601T and Maritimibacter alkaliphilus HTCC2654T, the type strains of two marine Roseobacter genera.</title>
        <authorList>
            <person name="Thrash J.C."/>
            <person name="Cho J.C."/>
            <person name="Ferriera S."/>
            <person name="Johnson J."/>
            <person name="Vergin K.L."/>
            <person name="Giovannoni S.J."/>
        </authorList>
    </citation>
    <scope>NUCLEOTIDE SEQUENCE [LARGE SCALE GENOMIC DNA]</scope>
    <source>
        <strain evidence="1 2">HTCC2654</strain>
    </source>
</reference>
<sequence>MAGNAASADLLKFTCEPEFGDVYQEVFLDTDAPETVTLKLRGGYDMTEDERTHVMKRGVRGYQYFDGTYGFDVDDILNAVVWTHEYPDEATTCATPEDVAAIE</sequence>
<dbReference type="STRING" id="314271.RB2654_04591"/>